<evidence type="ECO:0000256" key="5">
    <source>
        <dbReference type="ARBA" id="ARBA00023295"/>
    </source>
</evidence>
<dbReference type="PANTHER" id="PTHR30480">
    <property type="entry name" value="BETA-HEXOSAMINIDASE-RELATED"/>
    <property type="match status" value="1"/>
</dbReference>
<feature type="domain" description="Glycoside hydrolase family 3 N-terminal" evidence="8">
    <location>
        <begin position="45"/>
        <end position="358"/>
    </location>
</feature>
<dbReference type="InterPro" id="IPR017853">
    <property type="entry name" value="GH"/>
</dbReference>
<dbReference type="GO" id="GO:0004563">
    <property type="term" value="F:beta-N-acetylhexosaminidase activity"/>
    <property type="evidence" value="ECO:0007669"/>
    <property type="project" value="UniProtKB-EC"/>
</dbReference>
<gene>
    <name evidence="9" type="ORF">H0194_04810</name>
</gene>
<comment type="catalytic activity">
    <reaction evidence="1">
        <text>Hydrolysis of terminal non-reducing N-acetyl-D-hexosamine residues in N-acetyl-beta-D-hexosaminides.</text>
        <dbReference type="EC" id="3.2.1.52"/>
    </reaction>
</comment>
<dbReference type="AlphaFoldDB" id="A0A7G7CRT4"/>
<evidence type="ECO:0000256" key="3">
    <source>
        <dbReference type="ARBA" id="ARBA00012663"/>
    </source>
</evidence>
<evidence type="ECO:0000256" key="1">
    <source>
        <dbReference type="ARBA" id="ARBA00001231"/>
    </source>
</evidence>
<keyword evidence="7" id="KW-0732">Signal</keyword>
<organism evidence="9 10">
    <name type="scientific">Corynebacterium incognita</name>
    <dbReference type="NCBI Taxonomy" id="2754725"/>
    <lineage>
        <taxon>Bacteria</taxon>
        <taxon>Bacillati</taxon>
        <taxon>Actinomycetota</taxon>
        <taxon>Actinomycetes</taxon>
        <taxon>Mycobacteriales</taxon>
        <taxon>Corynebacteriaceae</taxon>
        <taxon>Corynebacterium</taxon>
    </lineage>
</organism>
<dbReference type="InterPro" id="IPR050226">
    <property type="entry name" value="NagZ_Beta-hexosaminidase"/>
</dbReference>
<evidence type="ECO:0000256" key="4">
    <source>
        <dbReference type="ARBA" id="ARBA00022801"/>
    </source>
</evidence>
<evidence type="ECO:0000259" key="8">
    <source>
        <dbReference type="Pfam" id="PF00933"/>
    </source>
</evidence>
<dbReference type="Proteomes" id="UP000515743">
    <property type="component" value="Chromosome"/>
</dbReference>
<evidence type="ECO:0000313" key="9">
    <source>
        <dbReference type="EMBL" id="QNE90300.1"/>
    </source>
</evidence>
<evidence type="ECO:0000256" key="7">
    <source>
        <dbReference type="SAM" id="SignalP"/>
    </source>
</evidence>
<dbReference type="EMBL" id="CP059404">
    <property type="protein sequence ID" value="QNE90300.1"/>
    <property type="molecule type" value="Genomic_DNA"/>
</dbReference>
<dbReference type="InterPro" id="IPR001764">
    <property type="entry name" value="Glyco_hydro_3_N"/>
</dbReference>
<dbReference type="GO" id="GO:0009254">
    <property type="term" value="P:peptidoglycan turnover"/>
    <property type="evidence" value="ECO:0007669"/>
    <property type="project" value="TreeGrafter"/>
</dbReference>
<dbReference type="KEGG" id="cik:H0194_04810"/>
<feature type="compositionally biased region" description="Pro residues" evidence="6">
    <location>
        <begin position="21"/>
        <end position="37"/>
    </location>
</feature>
<dbReference type="InterPro" id="IPR036962">
    <property type="entry name" value="Glyco_hydro_3_N_sf"/>
</dbReference>
<name>A0A7G7CRT4_9CORY</name>
<dbReference type="Gene3D" id="3.20.20.300">
    <property type="entry name" value="Glycoside hydrolase, family 3, N-terminal domain"/>
    <property type="match status" value="1"/>
</dbReference>
<keyword evidence="4 9" id="KW-0378">Hydrolase</keyword>
<evidence type="ECO:0000256" key="2">
    <source>
        <dbReference type="ARBA" id="ARBA00005336"/>
    </source>
</evidence>
<evidence type="ECO:0000256" key="6">
    <source>
        <dbReference type="SAM" id="MobiDB-lite"/>
    </source>
</evidence>
<keyword evidence="5" id="KW-0326">Glycosidase</keyword>
<feature type="signal peptide" evidence="7">
    <location>
        <begin position="1"/>
        <end position="20"/>
    </location>
</feature>
<proteinExistence type="inferred from homology"/>
<sequence>MQIFRVIAFAAVLAVAGCSAPPEPAPAPAPTSTPAPDPLEGMTQREKVASLMMVGVESYDDAKAKLDMGVGGIFIVSWADPGLLTEPGRDIHALRKEVRRPFDVAIDFEGGRVQRFAHILGEQPAPGAMAASGGHVAAYRTGQEIGRNLRAHGITVDFAPVLDVDGGGLDVVGDRSFSHDPHDAGVYGVAFARGLESVGVDAVFKHFPGHGRASGDTHFGDAVTPPVSEMERHDLIPFAFATQRDVGAAVMVGHMVVPGLGDKPSSLNPAAYHLLRDGSYPGAAPFTRMVYTDDLSGMQAISGRMSTEQAVVEALRSGADQALWSTAYDVPAAIDAVMNALDTGYIHPSRIDAAATRVHYNLIY</sequence>
<dbReference type="SUPFAM" id="SSF51445">
    <property type="entry name" value="(Trans)glycosidases"/>
    <property type="match status" value="1"/>
</dbReference>
<evidence type="ECO:0000313" key="10">
    <source>
        <dbReference type="Proteomes" id="UP000515743"/>
    </source>
</evidence>
<dbReference type="RefSeq" id="WP_185176673.1">
    <property type="nucleotide sequence ID" value="NZ_CP059404.1"/>
</dbReference>
<feature type="region of interest" description="Disordered" evidence="6">
    <location>
        <begin position="21"/>
        <end position="40"/>
    </location>
</feature>
<keyword evidence="10" id="KW-1185">Reference proteome</keyword>
<dbReference type="PANTHER" id="PTHR30480:SF13">
    <property type="entry name" value="BETA-HEXOSAMINIDASE"/>
    <property type="match status" value="1"/>
</dbReference>
<feature type="chain" id="PRO_5039058444" description="beta-N-acetylhexosaminidase" evidence="7">
    <location>
        <begin position="21"/>
        <end position="364"/>
    </location>
</feature>
<dbReference type="GO" id="GO:0005975">
    <property type="term" value="P:carbohydrate metabolic process"/>
    <property type="evidence" value="ECO:0007669"/>
    <property type="project" value="InterPro"/>
</dbReference>
<dbReference type="Pfam" id="PF00933">
    <property type="entry name" value="Glyco_hydro_3"/>
    <property type="match status" value="1"/>
</dbReference>
<accession>A0A7G7CRT4</accession>
<dbReference type="PROSITE" id="PS51257">
    <property type="entry name" value="PROKAR_LIPOPROTEIN"/>
    <property type="match status" value="1"/>
</dbReference>
<reference evidence="9 10" key="1">
    <citation type="submission" date="2020-07" db="EMBL/GenBank/DDBJ databases">
        <title>Complete genome and description of Corynebacterium incognita strain Marseille-Q3630 sp. nov.</title>
        <authorList>
            <person name="Boxberger M."/>
        </authorList>
    </citation>
    <scope>NUCLEOTIDE SEQUENCE [LARGE SCALE GENOMIC DNA]</scope>
    <source>
        <strain evidence="9 10">Marseille-Q3630</strain>
    </source>
</reference>
<dbReference type="EC" id="3.2.1.52" evidence="3"/>
<comment type="similarity">
    <text evidence="2">Belongs to the glycosyl hydrolase 3 family.</text>
</comment>
<protein>
    <recommendedName>
        <fullName evidence="3">beta-N-acetylhexosaminidase</fullName>
        <ecNumber evidence="3">3.2.1.52</ecNumber>
    </recommendedName>
</protein>